<dbReference type="InterPro" id="IPR051043">
    <property type="entry name" value="Sulfatase_Mod_Factor_Kinase"/>
</dbReference>
<keyword evidence="1" id="KW-0732">Signal</keyword>
<dbReference type="InterPro" id="IPR042095">
    <property type="entry name" value="SUMF_sf"/>
</dbReference>
<accession>A0ABW7FJP9</accession>
<dbReference type="PANTHER" id="PTHR23150:SF19">
    <property type="entry name" value="FORMYLGLYCINE-GENERATING ENZYME"/>
    <property type="match status" value="1"/>
</dbReference>
<dbReference type="SUPFAM" id="SSF56436">
    <property type="entry name" value="C-type lectin-like"/>
    <property type="match status" value="1"/>
</dbReference>
<dbReference type="InterPro" id="IPR016187">
    <property type="entry name" value="CTDL_fold"/>
</dbReference>
<reference evidence="3 4" key="1">
    <citation type="submission" date="2024-08" db="EMBL/GenBank/DDBJ databases">
        <authorList>
            <person name="Lu H."/>
        </authorList>
    </citation>
    <scope>NUCLEOTIDE SEQUENCE [LARGE SCALE GENOMIC DNA]</scope>
    <source>
        <strain evidence="3 4">LKC17W</strain>
    </source>
</reference>
<dbReference type="Proteomes" id="UP001606301">
    <property type="component" value="Unassembled WGS sequence"/>
</dbReference>
<dbReference type="PANTHER" id="PTHR23150">
    <property type="entry name" value="SULFATASE MODIFYING FACTOR 1, 2"/>
    <property type="match status" value="1"/>
</dbReference>
<dbReference type="EMBL" id="JBIGHW010000006">
    <property type="protein sequence ID" value="MFG6441551.1"/>
    <property type="molecule type" value="Genomic_DNA"/>
</dbReference>
<dbReference type="Pfam" id="PF03781">
    <property type="entry name" value="FGE-sulfatase"/>
    <property type="match status" value="1"/>
</dbReference>
<keyword evidence="4" id="KW-1185">Reference proteome</keyword>
<comment type="caution">
    <text evidence="3">The sequence shown here is derived from an EMBL/GenBank/DDBJ whole genome shotgun (WGS) entry which is preliminary data.</text>
</comment>
<proteinExistence type="predicted"/>
<evidence type="ECO:0000313" key="3">
    <source>
        <dbReference type="EMBL" id="MFG6441551.1"/>
    </source>
</evidence>
<evidence type="ECO:0000313" key="4">
    <source>
        <dbReference type="Proteomes" id="UP001606301"/>
    </source>
</evidence>
<feature type="chain" id="PRO_5047149203" evidence="1">
    <location>
        <begin position="33"/>
        <end position="323"/>
    </location>
</feature>
<feature type="domain" description="Sulfatase-modifying factor enzyme-like" evidence="2">
    <location>
        <begin position="44"/>
        <end position="321"/>
    </location>
</feature>
<organism evidence="3 4">
    <name type="scientific">Pelomonas margarita</name>
    <dbReference type="NCBI Taxonomy" id="3299031"/>
    <lineage>
        <taxon>Bacteria</taxon>
        <taxon>Pseudomonadati</taxon>
        <taxon>Pseudomonadota</taxon>
        <taxon>Betaproteobacteria</taxon>
        <taxon>Burkholderiales</taxon>
        <taxon>Sphaerotilaceae</taxon>
        <taxon>Roseateles</taxon>
    </lineage>
</organism>
<gene>
    <name evidence="3" type="ORF">ACG0Z3_12770</name>
</gene>
<feature type="signal peptide" evidence="1">
    <location>
        <begin position="1"/>
        <end position="32"/>
    </location>
</feature>
<dbReference type="InterPro" id="IPR005532">
    <property type="entry name" value="SUMF_dom"/>
</dbReference>
<protein>
    <submittedName>
        <fullName evidence="3">Formylglycine-generating enzyme family protein</fullName>
    </submittedName>
</protein>
<dbReference type="RefSeq" id="WP_394397910.1">
    <property type="nucleotide sequence ID" value="NZ_JBIGHW010000006.1"/>
</dbReference>
<dbReference type="Gene3D" id="3.90.1580.10">
    <property type="entry name" value="paralog of FGE (formylglycine-generating enzyme)"/>
    <property type="match status" value="1"/>
</dbReference>
<evidence type="ECO:0000256" key="1">
    <source>
        <dbReference type="SAM" id="SignalP"/>
    </source>
</evidence>
<name>A0ABW7FJP9_9BURK</name>
<evidence type="ECO:0000259" key="2">
    <source>
        <dbReference type="Pfam" id="PF03781"/>
    </source>
</evidence>
<sequence length="323" mass="35007">MKTMAHPSRNARLARAFFLLALATVAQPQALADVRSFKDCPDCPLLVAIEPGSFVMGSAPNDADQAKDGREAPAHPVRVERRFALGRTEVSVGEFARFVAATGHVTSAEADATAPGCLAWLAQDHTLTARPRLQWRAPGYAQRDDHPVVCVSWNDAQAYLAWLSQRAGHTYRLPSETEWELAARAGTGTRWPWGNDPAQACLHAKVADATPHADGWQWPERHDCSDGHPGVAPVGSYRATANGLHDMIGNVWEWVQDCYAADAYARQDMPADGSARELAGCTARGLRGGAWISGPGRTRPAYRGGYGPETRANVFGFRVARSL</sequence>